<protein>
    <submittedName>
        <fullName evidence="2">Uncharacterized protein</fullName>
    </submittedName>
</protein>
<keyword evidence="3" id="KW-1185">Reference proteome</keyword>
<comment type="caution">
    <text evidence="2">The sequence shown here is derived from an EMBL/GenBank/DDBJ whole genome shotgun (WGS) entry which is preliminary data.</text>
</comment>
<dbReference type="EMBL" id="JBHTBX010000011">
    <property type="protein sequence ID" value="MFC7435866.1"/>
    <property type="molecule type" value="Genomic_DNA"/>
</dbReference>
<gene>
    <name evidence="2" type="ORF">ACFQNJ_15225</name>
</gene>
<evidence type="ECO:0000313" key="3">
    <source>
        <dbReference type="Proteomes" id="UP001596495"/>
    </source>
</evidence>
<proteinExistence type="predicted"/>
<name>A0ABW2RCN6_9BURK</name>
<keyword evidence="1" id="KW-0472">Membrane</keyword>
<dbReference type="RefSeq" id="WP_382259113.1">
    <property type="nucleotide sequence ID" value="NZ_JBHTBX010000011.1"/>
</dbReference>
<evidence type="ECO:0000256" key="1">
    <source>
        <dbReference type="SAM" id="Phobius"/>
    </source>
</evidence>
<accession>A0ABW2RCN6</accession>
<feature type="transmembrane region" description="Helical" evidence="1">
    <location>
        <begin position="97"/>
        <end position="117"/>
    </location>
</feature>
<reference evidence="3" key="1">
    <citation type="journal article" date="2019" name="Int. J. Syst. Evol. Microbiol.">
        <title>The Global Catalogue of Microorganisms (GCM) 10K type strain sequencing project: providing services to taxonomists for standard genome sequencing and annotation.</title>
        <authorList>
            <consortium name="The Broad Institute Genomics Platform"/>
            <consortium name="The Broad Institute Genome Sequencing Center for Infectious Disease"/>
            <person name="Wu L."/>
            <person name="Ma J."/>
        </authorList>
    </citation>
    <scope>NUCLEOTIDE SEQUENCE [LARGE SCALE GENOMIC DNA]</scope>
    <source>
        <strain evidence="3">CCUG 54518</strain>
    </source>
</reference>
<keyword evidence="1" id="KW-1133">Transmembrane helix</keyword>
<sequence>MRIAIWLITGLIAALWTGLAMVSVSLTGWLLSMVGSAPAGDMAAVMGQWPVPAWLAPWVDTAWLQAVQASLVELVRWLGEVMPAADSLMTWITPLVWVFWGLGMIGLLLVAGLLHWLTGRSLPPMAKVLRT</sequence>
<organism evidence="2 3">
    <name type="scientific">Hydrogenophaga bisanensis</name>
    <dbReference type="NCBI Taxonomy" id="439611"/>
    <lineage>
        <taxon>Bacteria</taxon>
        <taxon>Pseudomonadati</taxon>
        <taxon>Pseudomonadota</taxon>
        <taxon>Betaproteobacteria</taxon>
        <taxon>Burkholderiales</taxon>
        <taxon>Comamonadaceae</taxon>
        <taxon>Hydrogenophaga</taxon>
    </lineage>
</organism>
<dbReference type="Proteomes" id="UP001596495">
    <property type="component" value="Unassembled WGS sequence"/>
</dbReference>
<evidence type="ECO:0000313" key="2">
    <source>
        <dbReference type="EMBL" id="MFC7435866.1"/>
    </source>
</evidence>
<keyword evidence="1" id="KW-0812">Transmembrane</keyword>